<dbReference type="CDD" id="cd13127">
    <property type="entry name" value="MATE_tuaB_like"/>
    <property type="match status" value="1"/>
</dbReference>
<name>A0A286P3M0_9GAMM</name>
<feature type="transmembrane region" description="Helical" evidence="7">
    <location>
        <begin position="12"/>
        <end position="32"/>
    </location>
</feature>
<evidence type="ECO:0000256" key="1">
    <source>
        <dbReference type="ARBA" id="ARBA00004651"/>
    </source>
</evidence>
<evidence type="ECO:0000256" key="6">
    <source>
        <dbReference type="ARBA" id="ARBA00023136"/>
    </source>
</evidence>
<organism evidence="8 9">
    <name type="scientific">Methylocaldum marinum</name>
    <dbReference type="NCBI Taxonomy" id="1432792"/>
    <lineage>
        <taxon>Bacteria</taxon>
        <taxon>Pseudomonadati</taxon>
        <taxon>Pseudomonadota</taxon>
        <taxon>Gammaproteobacteria</taxon>
        <taxon>Methylococcales</taxon>
        <taxon>Methylococcaceae</taxon>
        <taxon>Methylocaldum</taxon>
    </lineage>
</organism>
<comment type="similarity">
    <text evidence="2">Belongs to the polysaccharide synthase family.</text>
</comment>
<dbReference type="KEGG" id="mmai:sS8_0274"/>
<evidence type="ECO:0000313" key="8">
    <source>
        <dbReference type="EMBL" id="BBA32242.1"/>
    </source>
</evidence>
<feature type="transmembrane region" description="Helical" evidence="7">
    <location>
        <begin position="325"/>
        <end position="346"/>
    </location>
</feature>
<evidence type="ECO:0000256" key="3">
    <source>
        <dbReference type="ARBA" id="ARBA00022475"/>
    </source>
</evidence>
<keyword evidence="6 7" id="KW-0472">Membrane</keyword>
<dbReference type="RefSeq" id="WP_119628072.1">
    <property type="nucleotide sequence ID" value="NZ_AP017928.1"/>
</dbReference>
<accession>A0A286P3M0</accession>
<dbReference type="InterPro" id="IPR050833">
    <property type="entry name" value="Poly_Biosynth_Transport"/>
</dbReference>
<feature type="transmembrane region" description="Helical" evidence="7">
    <location>
        <begin position="358"/>
        <end position="376"/>
    </location>
</feature>
<evidence type="ECO:0000256" key="2">
    <source>
        <dbReference type="ARBA" id="ARBA00007430"/>
    </source>
</evidence>
<feature type="transmembrane region" description="Helical" evidence="7">
    <location>
        <begin position="44"/>
        <end position="68"/>
    </location>
</feature>
<keyword evidence="3" id="KW-1003">Cell membrane</keyword>
<dbReference type="Proteomes" id="UP000266313">
    <property type="component" value="Chromosome"/>
</dbReference>
<feature type="transmembrane region" description="Helical" evidence="7">
    <location>
        <begin position="213"/>
        <end position="234"/>
    </location>
</feature>
<keyword evidence="5 7" id="KW-1133">Transmembrane helix</keyword>
<feature type="transmembrane region" description="Helical" evidence="7">
    <location>
        <begin position="284"/>
        <end position="305"/>
    </location>
</feature>
<dbReference type="GO" id="GO:0005886">
    <property type="term" value="C:plasma membrane"/>
    <property type="evidence" value="ECO:0007669"/>
    <property type="project" value="UniProtKB-SubCell"/>
</dbReference>
<feature type="transmembrane region" description="Helical" evidence="7">
    <location>
        <begin position="442"/>
        <end position="463"/>
    </location>
</feature>
<evidence type="ECO:0000256" key="4">
    <source>
        <dbReference type="ARBA" id="ARBA00022692"/>
    </source>
</evidence>
<dbReference type="PANTHER" id="PTHR30250:SF10">
    <property type="entry name" value="LIPOPOLYSACCHARIDE BIOSYNTHESIS PROTEIN WZXC"/>
    <property type="match status" value="1"/>
</dbReference>
<feature type="transmembrane region" description="Helical" evidence="7">
    <location>
        <begin position="254"/>
        <end position="272"/>
    </location>
</feature>
<feature type="transmembrane region" description="Helical" evidence="7">
    <location>
        <begin position="417"/>
        <end position="436"/>
    </location>
</feature>
<sequence>MIHAGKKTVHAVAWNYASFALSKGVVLITMAVLTRLLPPETFGIVSLATVIISYLSLLQDLGLGSALIQQRSNVQEAANTVYAANFIVGILFFSLTFAIAPAAAIFFRVPAVETMLKVLAFTFVIDPFGSVHIALLQRDLAFRKKLVPDLGRLLVKAVVTIVLAVKGFGAWSLIIGQLASSVSGVILARIILRHKLRLRFEKAQLGRLLKFSVPFMGFNLVNALISNMEFVVIGRALGEAALGIYTITYRIVDLLIMNVWVVLAGAMFPALATIQHQPHLLRRAFLSVTQYVQVFIVPISLGLIITAEPIVRVLLGTQWLEAIPILRLLPVAFLIFSIGTTAGDVYKAIGRPALLLKMGLLHVAILIPLLLLGVQYKLVGVALSLIATAFLVKIVHLVVVVRVIGVTVSELMRALRPAFVGGTALTIVTTPLIYSIGDQSPVVQLAAAGAAGAATYFGTLWLLEKEVVIKGANTILDAVRR</sequence>
<protein>
    <submittedName>
        <fullName evidence="8">Polysaccharide biosynthesis protein</fullName>
    </submittedName>
</protein>
<dbReference type="AlphaFoldDB" id="A0A286P3M0"/>
<keyword evidence="9" id="KW-1185">Reference proteome</keyword>
<feature type="transmembrane region" description="Helical" evidence="7">
    <location>
        <begin position="382"/>
        <end position="405"/>
    </location>
</feature>
<dbReference type="Pfam" id="PF13440">
    <property type="entry name" value="Polysacc_synt_3"/>
    <property type="match status" value="1"/>
</dbReference>
<comment type="subcellular location">
    <subcellularLocation>
        <location evidence="1">Cell membrane</location>
        <topology evidence="1">Multi-pass membrane protein</topology>
    </subcellularLocation>
</comment>
<gene>
    <name evidence="8" type="ORF">sS8_0274</name>
</gene>
<proteinExistence type="inferred from homology"/>
<evidence type="ECO:0000256" key="5">
    <source>
        <dbReference type="ARBA" id="ARBA00022989"/>
    </source>
</evidence>
<evidence type="ECO:0000256" key="7">
    <source>
        <dbReference type="SAM" id="Phobius"/>
    </source>
</evidence>
<evidence type="ECO:0000313" key="9">
    <source>
        <dbReference type="Proteomes" id="UP000266313"/>
    </source>
</evidence>
<keyword evidence="4 7" id="KW-0812">Transmembrane</keyword>
<feature type="transmembrane region" description="Helical" evidence="7">
    <location>
        <begin position="80"/>
        <end position="106"/>
    </location>
</feature>
<dbReference type="OrthoDB" id="8538786at2"/>
<feature type="transmembrane region" description="Helical" evidence="7">
    <location>
        <begin position="174"/>
        <end position="192"/>
    </location>
</feature>
<reference evidence="8 9" key="1">
    <citation type="submission" date="2016-12" db="EMBL/GenBank/DDBJ databases">
        <title>Genome sequencing of Methylocaldum marinum.</title>
        <authorList>
            <person name="Takeuchi M."/>
            <person name="Kamagata Y."/>
            <person name="Hiraoka S."/>
            <person name="Oshima K."/>
            <person name="Hattori M."/>
            <person name="Iwasaki W."/>
        </authorList>
    </citation>
    <scope>NUCLEOTIDE SEQUENCE [LARGE SCALE GENOMIC DNA]</scope>
    <source>
        <strain evidence="8 9">S8</strain>
    </source>
</reference>
<dbReference type="PANTHER" id="PTHR30250">
    <property type="entry name" value="PST FAMILY PREDICTED COLANIC ACID TRANSPORTER"/>
    <property type="match status" value="1"/>
</dbReference>
<dbReference type="EMBL" id="AP017928">
    <property type="protein sequence ID" value="BBA32242.1"/>
    <property type="molecule type" value="Genomic_DNA"/>
</dbReference>